<proteinExistence type="predicted"/>
<name>A0A8H4R556_9AGAR</name>
<dbReference type="AlphaFoldDB" id="A0A8H4R556"/>
<sequence length="359" mass="40076">MSAKCSAADLVPRLQAHSSPSLAFPPFEESFSGTWTVYCREDGRWKRDPSALMHGTLNVPRSLGLTLQVLLLLDTDTMTFIAIAIKPQSEVAEKILGSFSDNGFSANSWGSMSSDLAFSFGPEGQLTAQDIRMMDDYLKVAISHTVKSINAIPAWRRDWDTIISAFHGNGTLELEAHRSIDRGHVLRKEGRNVFKFDGSPDASIVKEVQSFYSQLVNDADVLKHHALDITDVADIVAQTGATVDSFTSFFAKTERHEKVISDVGIIRFPYHNRPYFQVYRIRLSAWSESSRVLMVQDDTNGITGEYVSRFFKPRKAVIDAFEPRMRRAAIDDAETLLNGGTPMPETRQRALDEAMSLFG</sequence>
<dbReference type="EMBL" id="JAACJL010000002">
    <property type="protein sequence ID" value="KAF4622509.1"/>
    <property type="molecule type" value="Genomic_DNA"/>
</dbReference>
<dbReference type="Proteomes" id="UP000521872">
    <property type="component" value="Unassembled WGS sequence"/>
</dbReference>
<evidence type="ECO:0000313" key="1">
    <source>
        <dbReference type="EMBL" id="KAF4622509.1"/>
    </source>
</evidence>
<reference evidence="1 2" key="1">
    <citation type="submission" date="2019-12" db="EMBL/GenBank/DDBJ databases">
        <authorList>
            <person name="Floudas D."/>
            <person name="Bentzer J."/>
            <person name="Ahren D."/>
            <person name="Johansson T."/>
            <person name="Persson P."/>
            <person name="Tunlid A."/>
        </authorList>
    </citation>
    <scope>NUCLEOTIDE SEQUENCE [LARGE SCALE GENOMIC DNA]</scope>
    <source>
        <strain evidence="1 2">CBS 102.39</strain>
    </source>
</reference>
<evidence type="ECO:0000313" key="2">
    <source>
        <dbReference type="Proteomes" id="UP000521872"/>
    </source>
</evidence>
<organism evidence="1 2">
    <name type="scientific">Agrocybe pediades</name>
    <dbReference type="NCBI Taxonomy" id="84607"/>
    <lineage>
        <taxon>Eukaryota</taxon>
        <taxon>Fungi</taxon>
        <taxon>Dikarya</taxon>
        <taxon>Basidiomycota</taxon>
        <taxon>Agaricomycotina</taxon>
        <taxon>Agaricomycetes</taxon>
        <taxon>Agaricomycetidae</taxon>
        <taxon>Agaricales</taxon>
        <taxon>Agaricineae</taxon>
        <taxon>Strophariaceae</taxon>
        <taxon>Agrocybe</taxon>
    </lineage>
</organism>
<protein>
    <submittedName>
        <fullName evidence="1">Uncharacterized protein</fullName>
    </submittedName>
</protein>
<gene>
    <name evidence="1" type="ORF">D9613_009432</name>
</gene>
<accession>A0A8H4R556</accession>
<keyword evidence="2" id="KW-1185">Reference proteome</keyword>
<comment type="caution">
    <text evidence="1">The sequence shown here is derived from an EMBL/GenBank/DDBJ whole genome shotgun (WGS) entry which is preliminary data.</text>
</comment>